<reference evidence="2" key="1">
    <citation type="submission" date="2021-05" db="EMBL/GenBank/DDBJ databases">
        <authorList>
            <person name="Alioto T."/>
            <person name="Alioto T."/>
            <person name="Gomez Garrido J."/>
        </authorList>
    </citation>
    <scope>NUCLEOTIDE SEQUENCE</scope>
</reference>
<dbReference type="EMBL" id="HBUE01302046">
    <property type="protein sequence ID" value="CAG6579457.1"/>
    <property type="molecule type" value="Transcribed_RNA"/>
</dbReference>
<sequence length="114" mass="13266">MKGVSWTGRRRRGRLLVARGRSRRRRSNGGRPSGLGSGRRLVATFTRRITSRTGTATRSRRRLRRGWVTAECVLGLRRCSTEVAETRNKSYKNVLDLFEFEIFTRHFMIHIPAY</sequence>
<feature type="region of interest" description="Disordered" evidence="1">
    <location>
        <begin position="17"/>
        <end position="38"/>
    </location>
</feature>
<dbReference type="AlphaFoldDB" id="A0A8D8NVN9"/>
<evidence type="ECO:0000313" key="2">
    <source>
        <dbReference type="EMBL" id="CAG6579457.1"/>
    </source>
</evidence>
<organism evidence="2">
    <name type="scientific">Culex pipiens</name>
    <name type="common">House mosquito</name>
    <dbReference type="NCBI Taxonomy" id="7175"/>
    <lineage>
        <taxon>Eukaryota</taxon>
        <taxon>Metazoa</taxon>
        <taxon>Ecdysozoa</taxon>
        <taxon>Arthropoda</taxon>
        <taxon>Hexapoda</taxon>
        <taxon>Insecta</taxon>
        <taxon>Pterygota</taxon>
        <taxon>Neoptera</taxon>
        <taxon>Endopterygota</taxon>
        <taxon>Diptera</taxon>
        <taxon>Nematocera</taxon>
        <taxon>Culicoidea</taxon>
        <taxon>Culicidae</taxon>
        <taxon>Culicinae</taxon>
        <taxon>Culicini</taxon>
        <taxon>Culex</taxon>
        <taxon>Culex</taxon>
    </lineage>
</organism>
<dbReference type="EMBL" id="HBUE01196047">
    <property type="protein sequence ID" value="CAG6527734.1"/>
    <property type="molecule type" value="Transcribed_RNA"/>
</dbReference>
<name>A0A8D8NVN9_CULPI</name>
<protein>
    <submittedName>
        <fullName evidence="2">(northern house mosquito) hypothetical protein</fullName>
    </submittedName>
</protein>
<feature type="compositionally biased region" description="Basic residues" evidence="1">
    <location>
        <begin position="17"/>
        <end position="28"/>
    </location>
</feature>
<dbReference type="EMBL" id="HBUE01069621">
    <property type="protein sequence ID" value="CAG6472239.1"/>
    <property type="molecule type" value="Transcribed_RNA"/>
</dbReference>
<evidence type="ECO:0000256" key="1">
    <source>
        <dbReference type="SAM" id="MobiDB-lite"/>
    </source>
</evidence>
<accession>A0A8D8NVN9</accession>
<proteinExistence type="predicted"/>